<evidence type="ECO:0000313" key="1">
    <source>
        <dbReference type="EMBL" id="KAK3748313.1"/>
    </source>
</evidence>
<comment type="caution">
    <text evidence="1">The sequence shown here is derived from an EMBL/GenBank/DDBJ whole genome shotgun (WGS) entry which is preliminary data.</text>
</comment>
<organism evidence="1 2">
    <name type="scientific">Elysia crispata</name>
    <name type="common">lettuce slug</name>
    <dbReference type="NCBI Taxonomy" id="231223"/>
    <lineage>
        <taxon>Eukaryota</taxon>
        <taxon>Metazoa</taxon>
        <taxon>Spiralia</taxon>
        <taxon>Lophotrochozoa</taxon>
        <taxon>Mollusca</taxon>
        <taxon>Gastropoda</taxon>
        <taxon>Heterobranchia</taxon>
        <taxon>Euthyneura</taxon>
        <taxon>Panpulmonata</taxon>
        <taxon>Sacoglossa</taxon>
        <taxon>Placobranchoidea</taxon>
        <taxon>Plakobranchidae</taxon>
        <taxon>Elysia</taxon>
    </lineage>
</organism>
<keyword evidence="2" id="KW-1185">Reference proteome</keyword>
<accession>A0AAE0YKC2</accession>
<reference evidence="1" key="1">
    <citation type="journal article" date="2023" name="G3 (Bethesda)">
        <title>A reference genome for the long-term kleptoplast-retaining sea slug Elysia crispata morphotype clarki.</title>
        <authorList>
            <person name="Eastman K.E."/>
            <person name="Pendleton A.L."/>
            <person name="Shaikh M.A."/>
            <person name="Suttiyut T."/>
            <person name="Ogas R."/>
            <person name="Tomko P."/>
            <person name="Gavelis G."/>
            <person name="Widhalm J.R."/>
            <person name="Wisecaver J.H."/>
        </authorList>
    </citation>
    <scope>NUCLEOTIDE SEQUENCE</scope>
    <source>
        <strain evidence="1">ECLA1</strain>
    </source>
</reference>
<sequence>MGVIVKWSPSITSVFGYSRKMAWQTSGFRKGCLGCCIVQRSKAHVTLAGGSEKDPHGWPKALGQAPIQDFLLDTWIIFAAARVKVALDTTVNHGVRSNSRRQPVRQRISISISSRRRGGLAISKLCCLYPQAARRTTQRFRWSNRAQ</sequence>
<proteinExistence type="predicted"/>
<dbReference type="AlphaFoldDB" id="A0AAE0YKC2"/>
<dbReference type="Proteomes" id="UP001283361">
    <property type="component" value="Unassembled WGS sequence"/>
</dbReference>
<gene>
    <name evidence="1" type="ORF">RRG08_064857</name>
</gene>
<protein>
    <submittedName>
        <fullName evidence="1">Uncharacterized protein</fullName>
    </submittedName>
</protein>
<dbReference type="EMBL" id="JAWDGP010006035">
    <property type="protein sequence ID" value="KAK3748313.1"/>
    <property type="molecule type" value="Genomic_DNA"/>
</dbReference>
<evidence type="ECO:0000313" key="2">
    <source>
        <dbReference type="Proteomes" id="UP001283361"/>
    </source>
</evidence>
<name>A0AAE0YKC2_9GAST</name>